<protein>
    <recommendedName>
        <fullName evidence="4">BRCT domain-containing protein</fullName>
    </recommendedName>
</protein>
<evidence type="ECO:0000313" key="3">
    <source>
        <dbReference type="Proteomes" id="UP000001950"/>
    </source>
</evidence>
<sequence length="883" mass="100636">MSEGVFPVIKLPNNCKHISYIKSKIISELLQLSHFDVVDNDRNKCFVPGCQGSDVKQLKTFALMGYPPLRTYYAINYIGLGLYPLKNVDIDDWYTAYIPLNLRHFTDNFSIKHFLLKIIRNPRLSDDDFSKFRNYITGNSDLSSAVINNKDQPPADAATTDHKDEGLMITPSCMYATKPEISSILTFEELDVKLQILIQIKTKPDSYTTSPNSITLNENFDSCFPNSEIEWYVKNVDDIIAERLLFKIHPIKPNNNSGNKLNQTAASTPNANKSSTTNGAGGGTNIGTVMLLAENEQIGFELSKEAGFNDLKDLYKLDCSADSLFYWNESLILKLRWTEKQNKLLYYLKTLISGKSIEWGKELKVWRISSKFLFETVKFCVFLGLKVESKVLFDVWRWLVGAGISTPSEFDARVFTKWLSDYGVFSFLRVAINFTEEPLTASILPYNKGLITVFKESNRQNYVWDKDLSCWRFNSVSDLLRDLLSVNSAFRESSSSERQLMESKGFYIDSIKDELQQSNKSTNYHKSVYQIKQKNGVLKRKRREYEEDDEFVTKIMITVAGNDDHLQRLIDKVKSVVEKISPPLSSISSTGKIVMGGTGTGGIEFLQVPTDLDTWNQVSMCVVPNEENKQIPVNKYDHNVYSYLLVVASLVLMASLIGDVFIVKESAIDYLLDNFKTWPGPHDSINYTKWSHIINISEPRCWGGLDFDGRQSLAQTGLFDNEDFYISGSNNDSTFPLVIPYKGSFSNLLILQLFKTTSYLVILSHRSTDLNSYLLLRIKMINIIIFITPFMNIYKMLIMLGCGNIVTNPKDAEYVIITDKDSTEAKDLFHNIICRKFGNNDEDLISITHGARHSTLVTPKYIYDCILEWKLKRPTHSLGHMAF</sequence>
<dbReference type="Proteomes" id="UP000001950">
    <property type="component" value="Chromosome 2"/>
</dbReference>
<dbReference type="eggNOG" id="ENOG502S7J3">
    <property type="taxonomic scope" value="Eukaryota"/>
</dbReference>
<dbReference type="OMA" id="KNDHCDN"/>
<dbReference type="OrthoDB" id="360402at2759"/>
<dbReference type="KEGG" id="tan:TA12305"/>
<dbReference type="InParanoid" id="Q4UDA0"/>
<dbReference type="VEuPathDB" id="PiroplasmaDB:TA12305"/>
<evidence type="ECO:0000256" key="1">
    <source>
        <dbReference type="SAM" id="MobiDB-lite"/>
    </source>
</evidence>
<dbReference type="AlphaFoldDB" id="Q4UDA0"/>
<dbReference type="GeneID" id="3862065"/>
<accession>Q4UDA0</accession>
<feature type="compositionally biased region" description="Polar residues" evidence="1">
    <location>
        <begin position="257"/>
        <end position="275"/>
    </location>
</feature>
<feature type="region of interest" description="Disordered" evidence="1">
    <location>
        <begin position="257"/>
        <end position="281"/>
    </location>
</feature>
<dbReference type="FunCoup" id="Q4UDA0">
    <property type="interactions" value="4"/>
</dbReference>
<keyword evidence="3" id="KW-1185">Reference proteome</keyword>
<dbReference type="EMBL" id="CR940348">
    <property type="protein sequence ID" value="CAI74939.1"/>
    <property type="molecule type" value="Genomic_DNA"/>
</dbReference>
<proteinExistence type="predicted"/>
<reference evidence="2 3" key="1">
    <citation type="journal article" date="2005" name="Science">
        <title>Genome of the host-cell transforming parasite Theileria annulata compared with T. parva.</title>
        <authorList>
            <person name="Pain A."/>
            <person name="Renauld H."/>
            <person name="Berriman M."/>
            <person name="Murphy L."/>
            <person name="Yeats C.A."/>
            <person name="Weir W."/>
            <person name="Kerhornou A."/>
            <person name="Aslett M."/>
            <person name="Bishop R."/>
            <person name="Bouchier C."/>
            <person name="Cochet M."/>
            <person name="Coulson R.M.R."/>
            <person name="Cronin A."/>
            <person name="de Villiers E.P."/>
            <person name="Fraser A."/>
            <person name="Fosker N."/>
            <person name="Gardner M."/>
            <person name="Goble A."/>
            <person name="Griffiths-Jones S."/>
            <person name="Harris D.E."/>
            <person name="Katzer F."/>
            <person name="Larke N."/>
            <person name="Lord A."/>
            <person name="Maser P."/>
            <person name="McKellar S."/>
            <person name="Mooney P."/>
            <person name="Morton F."/>
            <person name="Nene V."/>
            <person name="O'Neil S."/>
            <person name="Price C."/>
            <person name="Quail M.A."/>
            <person name="Rabbinowitsch E."/>
            <person name="Rawlings N.D."/>
            <person name="Rutter S."/>
            <person name="Saunders D."/>
            <person name="Seeger K."/>
            <person name="Shah T."/>
            <person name="Squares R."/>
            <person name="Squares S."/>
            <person name="Tivey A."/>
            <person name="Walker A.R."/>
            <person name="Woodward J."/>
            <person name="Dobbelaere D.A.E."/>
            <person name="Langsley G."/>
            <person name="Rajandream M.A."/>
            <person name="McKeever D."/>
            <person name="Shiels B."/>
            <person name="Tait A."/>
            <person name="Barrell B.G."/>
            <person name="Hall N."/>
        </authorList>
    </citation>
    <scope>NUCLEOTIDE SEQUENCE [LARGE SCALE GENOMIC DNA]</scope>
    <source>
        <strain evidence="3">Ankara</strain>
    </source>
</reference>
<name>Q4UDA0_THEAN</name>
<gene>
    <name evidence="2" type="ORF">TA12305</name>
</gene>
<organism evidence="2 3">
    <name type="scientific">Theileria annulata</name>
    <dbReference type="NCBI Taxonomy" id="5874"/>
    <lineage>
        <taxon>Eukaryota</taxon>
        <taxon>Sar</taxon>
        <taxon>Alveolata</taxon>
        <taxon>Apicomplexa</taxon>
        <taxon>Aconoidasida</taxon>
        <taxon>Piroplasmida</taxon>
        <taxon>Theileriidae</taxon>
        <taxon>Theileria</taxon>
    </lineage>
</organism>
<evidence type="ECO:0008006" key="4">
    <source>
        <dbReference type="Google" id="ProtNLM"/>
    </source>
</evidence>
<evidence type="ECO:0000313" key="2">
    <source>
        <dbReference type="EMBL" id="CAI74939.1"/>
    </source>
</evidence>
<dbReference type="RefSeq" id="XP_952671.1">
    <property type="nucleotide sequence ID" value="XM_947578.1"/>
</dbReference>